<name>A0A3B1CIK8_9ZZZZ</name>
<feature type="region of interest" description="Disordered" evidence="10">
    <location>
        <begin position="67"/>
        <end position="87"/>
    </location>
</feature>
<dbReference type="InterPro" id="IPR037682">
    <property type="entry name" value="TonB_C"/>
</dbReference>
<dbReference type="InterPro" id="IPR006260">
    <property type="entry name" value="TonB/TolA_C"/>
</dbReference>
<evidence type="ECO:0000256" key="1">
    <source>
        <dbReference type="ARBA" id="ARBA00004383"/>
    </source>
</evidence>
<evidence type="ECO:0000256" key="9">
    <source>
        <dbReference type="ARBA" id="ARBA00023136"/>
    </source>
</evidence>
<evidence type="ECO:0000256" key="4">
    <source>
        <dbReference type="ARBA" id="ARBA00022475"/>
    </source>
</evidence>
<evidence type="ECO:0000256" key="5">
    <source>
        <dbReference type="ARBA" id="ARBA00022519"/>
    </source>
</evidence>
<reference evidence="12" key="1">
    <citation type="submission" date="2018-06" db="EMBL/GenBank/DDBJ databases">
        <authorList>
            <person name="Zhirakovskaya E."/>
        </authorList>
    </citation>
    <scope>NUCLEOTIDE SEQUENCE</scope>
</reference>
<dbReference type="GO" id="GO:0015031">
    <property type="term" value="P:protein transport"/>
    <property type="evidence" value="ECO:0007669"/>
    <property type="project" value="UniProtKB-KW"/>
</dbReference>
<comment type="subcellular location">
    <subcellularLocation>
        <location evidence="1">Cell inner membrane</location>
        <topology evidence="1">Single-pass membrane protein</topology>
        <orientation evidence="1">Periplasmic side</orientation>
    </subcellularLocation>
</comment>
<organism evidence="12">
    <name type="scientific">hydrothermal vent metagenome</name>
    <dbReference type="NCBI Taxonomy" id="652676"/>
    <lineage>
        <taxon>unclassified sequences</taxon>
        <taxon>metagenomes</taxon>
        <taxon>ecological metagenomes</taxon>
    </lineage>
</organism>
<dbReference type="AlphaFoldDB" id="A0A3B1CIK8"/>
<keyword evidence="3" id="KW-0813">Transport</keyword>
<evidence type="ECO:0000259" key="11">
    <source>
        <dbReference type="PROSITE" id="PS52015"/>
    </source>
</evidence>
<feature type="region of interest" description="Disordered" evidence="10">
    <location>
        <begin position="146"/>
        <end position="198"/>
    </location>
</feature>
<protein>
    <recommendedName>
        <fullName evidence="11">TonB C-terminal domain-containing protein</fullName>
    </recommendedName>
</protein>
<evidence type="ECO:0000256" key="6">
    <source>
        <dbReference type="ARBA" id="ARBA00022692"/>
    </source>
</evidence>
<dbReference type="SUPFAM" id="SSF74653">
    <property type="entry name" value="TolA/TonB C-terminal domain"/>
    <property type="match status" value="1"/>
</dbReference>
<evidence type="ECO:0000313" key="12">
    <source>
        <dbReference type="EMBL" id="VAX23774.1"/>
    </source>
</evidence>
<feature type="compositionally biased region" description="Basic and acidic residues" evidence="10">
    <location>
        <begin position="149"/>
        <end position="172"/>
    </location>
</feature>
<keyword evidence="6" id="KW-0812">Transmembrane</keyword>
<dbReference type="Pfam" id="PF03544">
    <property type="entry name" value="TonB_C"/>
    <property type="match status" value="1"/>
</dbReference>
<dbReference type="GO" id="GO:0098797">
    <property type="term" value="C:plasma membrane protein complex"/>
    <property type="evidence" value="ECO:0007669"/>
    <property type="project" value="TreeGrafter"/>
</dbReference>
<evidence type="ECO:0000256" key="2">
    <source>
        <dbReference type="ARBA" id="ARBA00006555"/>
    </source>
</evidence>
<keyword evidence="8" id="KW-1133">Transmembrane helix</keyword>
<dbReference type="NCBIfam" id="TIGR01352">
    <property type="entry name" value="tonB_Cterm"/>
    <property type="match status" value="1"/>
</dbReference>
<sequence>MRRFYLISVAVHTFFFLLSGFSFMTPQTQKAPIKVTLVESSISLDKEIFEGRIENVAKPAVKEKGGGDILSRYDRSAHSPEKGEKYKGTKTAIPRETLLPVPPVKKRSKKTEPAVRPKKPAIIIASLEGAKKKTKARPMAKEVNPFADKPIDTSTEKKATSTFKKGKEETKEKRTKLSALTTDRPNSESRDTSQVTGLPDVKSADLDKYTMTDTDEAIDMGDEAVVSLSSKSFKYFDYFKSIREAVNSLWTYPEEAMVQGYSGRTMIMFTINDSGGLEEVRLIKSSGYKSLDDEAHMAVKSAAPYLAFPKTLHKKRLHIVATFVYQPTFNAVR</sequence>
<gene>
    <name evidence="12" type="ORF">MNBD_NITROSPINAE02-1804</name>
</gene>
<dbReference type="EMBL" id="UOGE01000089">
    <property type="protein sequence ID" value="VAX23774.1"/>
    <property type="molecule type" value="Genomic_DNA"/>
</dbReference>
<dbReference type="GO" id="GO:0055085">
    <property type="term" value="P:transmembrane transport"/>
    <property type="evidence" value="ECO:0007669"/>
    <property type="project" value="InterPro"/>
</dbReference>
<keyword evidence="9" id="KW-0472">Membrane</keyword>
<evidence type="ECO:0000256" key="10">
    <source>
        <dbReference type="SAM" id="MobiDB-lite"/>
    </source>
</evidence>
<feature type="domain" description="TonB C-terminal" evidence="11">
    <location>
        <begin position="237"/>
        <end position="332"/>
    </location>
</feature>
<evidence type="ECO:0000256" key="7">
    <source>
        <dbReference type="ARBA" id="ARBA00022927"/>
    </source>
</evidence>
<evidence type="ECO:0000256" key="3">
    <source>
        <dbReference type="ARBA" id="ARBA00022448"/>
    </source>
</evidence>
<dbReference type="PANTHER" id="PTHR33446:SF2">
    <property type="entry name" value="PROTEIN TONB"/>
    <property type="match status" value="1"/>
</dbReference>
<keyword evidence="4" id="KW-1003">Cell membrane</keyword>
<evidence type="ECO:0000256" key="8">
    <source>
        <dbReference type="ARBA" id="ARBA00022989"/>
    </source>
</evidence>
<comment type="similarity">
    <text evidence="2">Belongs to the TonB family.</text>
</comment>
<dbReference type="PANTHER" id="PTHR33446">
    <property type="entry name" value="PROTEIN TONB-RELATED"/>
    <property type="match status" value="1"/>
</dbReference>
<dbReference type="PROSITE" id="PS52015">
    <property type="entry name" value="TONB_CTD"/>
    <property type="match status" value="1"/>
</dbReference>
<accession>A0A3B1CIK8</accession>
<keyword evidence="5" id="KW-0997">Cell inner membrane</keyword>
<dbReference type="GO" id="GO:0031992">
    <property type="term" value="F:energy transducer activity"/>
    <property type="evidence" value="ECO:0007669"/>
    <property type="project" value="TreeGrafter"/>
</dbReference>
<keyword evidence="7" id="KW-0653">Protein transport</keyword>
<dbReference type="InterPro" id="IPR051045">
    <property type="entry name" value="TonB-dependent_transducer"/>
</dbReference>
<dbReference type="Gene3D" id="3.30.1150.10">
    <property type="match status" value="1"/>
</dbReference>
<proteinExistence type="inferred from homology"/>